<accession>A0ABY8E4L8</accession>
<name>A0ABY8E4L8_9ENTR</name>
<reference evidence="1 2" key="1">
    <citation type="submission" date="2022-10" db="EMBL/GenBank/DDBJ databases">
        <title>Dissemination of Carbapenem-producing Enterobacteriaceae in the natural water sources, Central Thailand.</title>
        <authorList>
            <person name="Songsaeng W."/>
            <person name="Prapasarakul N."/>
            <person name="Am-In N."/>
            <person name="Wongsurawat T."/>
            <person name="Sirichokchatchawan W."/>
        </authorList>
    </citation>
    <scope>NUCLEOTIDE SEQUENCE [LARGE SCALE GENOMIC DNA]</scope>
    <source>
        <strain evidence="1 2">WS12-3</strain>
    </source>
</reference>
<dbReference type="RefSeq" id="WP_277718584.1">
    <property type="nucleotide sequence ID" value="NZ_CP110533.1"/>
</dbReference>
<keyword evidence="2" id="KW-1185">Reference proteome</keyword>
<dbReference type="Proteomes" id="UP001219309">
    <property type="component" value="Chromosome"/>
</dbReference>
<gene>
    <name evidence="1" type="ORF">OM418_07785</name>
</gene>
<sequence length="559" mass="64451">MWQTRAVELNTQAYWDWNKTGELVEWAVAHGFNTLIVGQADLFNLLATPKGYTPHHYNDRLSSQQRARCVYLNRLGQLCRRQGLRFYLQAKELNFPTDLLLSHPHLFDPNQGVRFDVDFWCSYLADKISQICQRIPSLSGLMIAISNTDGLLPVSRPSWEQPSTEKSVPLQRDDRSFMIYSCCFTALSRVMQQENKHLVLRVFPADNHDLGNVLEAIRPLPASVSVSIKLTPERFWPSFPNNPALLEVREREVWTEIDLVGEEVGWGIFPFPRIDELQGRLLWCRSNPAITGAVCKVSWESLDNHWIMGTLSECNLVACSRMLSNEGTTLTKAQLMTDWLYESYGWQPDEQTFETFCSLLEQAGQVLYSAIYVRKHVFHRHSQVPESYGQAVWSLYGQLNRNYWLPGSERTITFDRNDPETSAACLSRIAREKDEAGNAAAALQEAALHFVKRAAFPRSLERRWYEEWQGFTLYCRLFLHAQKAFFTLRYAREVENSWSMQEISHINIQELYRCACEMEDYCQKHADASPGLHVLFDASRVRALADSLSHELTSLRGRS</sequence>
<dbReference type="InterPro" id="IPR017853">
    <property type="entry name" value="GH"/>
</dbReference>
<dbReference type="SUPFAM" id="SSF51445">
    <property type="entry name" value="(Trans)glycosidases"/>
    <property type="match status" value="1"/>
</dbReference>
<evidence type="ECO:0000313" key="1">
    <source>
        <dbReference type="EMBL" id="WFC84099.1"/>
    </source>
</evidence>
<organism evidence="1 2">
    <name type="scientific">Enterobacter quasiroggenkampii</name>
    <dbReference type="NCBI Taxonomy" id="2497436"/>
    <lineage>
        <taxon>Bacteria</taxon>
        <taxon>Pseudomonadati</taxon>
        <taxon>Pseudomonadota</taxon>
        <taxon>Gammaproteobacteria</taxon>
        <taxon>Enterobacterales</taxon>
        <taxon>Enterobacteriaceae</taxon>
        <taxon>Enterobacter</taxon>
    </lineage>
</organism>
<protein>
    <submittedName>
        <fullName evidence="1">Uncharacterized protein</fullName>
    </submittedName>
</protein>
<dbReference type="EMBL" id="CP110533">
    <property type="protein sequence ID" value="WFC84099.1"/>
    <property type="molecule type" value="Genomic_DNA"/>
</dbReference>
<proteinExistence type="predicted"/>
<evidence type="ECO:0000313" key="2">
    <source>
        <dbReference type="Proteomes" id="UP001219309"/>
    </source>
</evidence>